<keyword evidence="10" id="KW-1015">Disulfide bond</keyword>
<evidence type="ECO:0000256" key="3">
    <source>
        <dbReference type="ARBA" id="ARBA00006014"/>
    </source>
</evidence>
<dbReference type="Pfam" id="PF04389">
    <property type="entry name" value="Peptidase_M28"/>
    <property type="match status" value="1"/>
</dbReference>
<dbReference type="Gene3D" id="3.40.630.10">
    <property type="entry name" value="Zn peptidases"/>
    <property type="match status" value="1"/>
</dbReference>
<dbReference type="EMBL" id="GANO01002796">
    <property type="protein sequence ID" value="JAB57075.1"/>
    <property type="molecule type" value="mRNA"/>
</dbReference>
<keyword evidence="13" id="KW-0732">Signal</keyword>
<keyword evidence="7" id="KW-0808">Transferase</keyword>
<comment type="similarity">
    <text evidence="3">Belongs to the glutaminyl-peptide cyclotransferase family.</text>
</comment>
<feature type="signal peptide" evidence="13">
    <location>
        <begin position="1"/>
        <end position="21"/>
    </location>
</feature>
<keyword evidence="11" id="KW-0012">Acyltransferase</keyword>
<evidence type="ECO:0000256" key="4">
    <source>
        <dbReference type="ARBA" id="ARBA00012012"/>
    </source>
</evidence>
<dbReference type="PANTHER" id="PTHR12283:SF6">
    <property type="entry name" value="GLUTAMINYL-PEPTIDE CYCLOTRANSFERASE-RELATED"/>
    <property type="match status" value="1"/>
</dbReference>
<feature type="domain" description="Peptidase M28" evidence="14">
    <location>
        <begin position="111"/>
        <end position="335"/>
    </location>
</feature>
<dbReference type="EC" id="2.3.2.5" evidence="4"/>
<feature type="chain" id="PRO_5004660014" description="Glutaminyl-peptide cyclotransferase" evidence="13">
    <location>
        <begin position="22"/>
        <end position="344"/>
    </location>
</feature>
<sequence>MLIQGLYLIFLVIIISGNISGGNDDKLRAKRENHQPIDFQPNKVTEIAKLSNMDNFNKILDNILVPRVVGTTGHENVKNYIADSLRQLSWHVEFDEFESNVPIFNRLTFSNIIAKLNPNAERYLVLACHYDSKYFKEFDFVAATDSAVPCAMMLNLAFVLNKYLQQKKTDNSLSIMFIFFDGEEAFLNWSAEDSIYGARNLAKKWETEGFLPRIDMLVLLDLLGAPDPTFYSFFTNTERNYVRLYFAEDKLEKGGHLERYSYSGVSPNSRTVRYFQPQSVSAHIEDDHLPFLQRNVPILHLITSPFPNVWHKKEDDREAIDFVTVDNLNKIFRVFVAEYLHLNI</sequence>
<evidence type="ECO:0000256" key="7">
    <source>
        <dbReference type="ARBA" id="ARBA00022679"/>
    </source>
</evidence>
<evidence type="ECO:0000256" key="1">
    <source>
        <dbReference type="ARBA" id="ARBA00000001"/>
    </source>
</evidence>
<evidence type="ECO:0000256" key="10">
    <source>
        <dbReference type="ARBA" id="ARBA00023157"/>
    </source>
</evidence>
<dbReference type="InterPro" id="IPR007484">
    <property type="entry name" value="Peptidase_M28"/>
</dbReference>
<evidence type="ECO:0000256" key="6">
    <source>
        <dbReference type="ARBA" id="ARBA00022525"/>
    </source>
</evidence>
<dbReference type="PANTHER" id="PTHR12283">
    <property type="entry name" value="GLUTAMINYL-PEPTIDE CYCLOTRANSFERASE"/>
    <property type="match status" value="1"/>
</dbReference>
<dbReference type="GO" id="GO:0005576">
    <property type="term" value="C:extracellular region"/>
    <property type="evidence" value="ECO:0007669"/>
    <property type="project" value="UniProtKB-SubCell"/>
</dbReference>
<keyword evidence="6" id="KW-0964">Secreted</keyword>
<keyword evidence="8" id="KW-0479">Metal-binding</keyword>
<dbReference type="CDD" id="cd03880">
    <property type="entry name" value="M28_QC_like"/>
    <property type="match status" value="1"/>
</dbReference>
<dbReference type="InterPro" id="IPR040234">
    <property type="entry name" value="QC/QCL"/>
</dbReference>
<comment type="subcellular location">
    <subcellularLocation>
        <location evidence="2">Secreted</location>
    </subcellularLocation>
</comment>
<proteinExistence type="evidence at transcript level"/>
<dbReference type="GO" id="GO:0008270">
    <property type="term" value="F:zinc ion binding"/>
    <property type="evidence" value="ECO:0007669"/>
    <property type="project" value="TreeGrafter"/>
</dbReference>
<evidence type="ECO:0000256" key="13">
    <source>
        <dbReference type="SAM" id="SignalP"/>
    </source>
</evidence>
<dbReference type="InterPro" id="IPR037457">
    <property type="entry name" value="M28_QC"/>
</dbReference>
<organism evidence="15">
    <name type="scientific">Corethrella appendiculata</name>
    <dbReference type="NCBI Taxonomy" id="1370023"/>
    <lineage>
        <taxon>Eukaryota</taxon>
        <taxon>Metazoa</taxon>
        <taxon>Ecdysozoa</taxon>
        <taxon>Arthropoda</taxon>
        <taxon>Hexapoda</taxon>
        <taxon>Insecta</taxon>
        <taxon>Pterygota</taxon>
        <taxon>Neoptera</taxon>
        <taxon>Endopterygota</taxon>
        <taxon>Diptera</taxon>
        <taxon>Nematocera</taxon>
        <taxon>Culicoidea</taxon>
        <taxon>Chaoboridae</taxon>
        <taxon>Corethrella</taxon>
    </lineage>
</organism>
<evidence type="ECO:0000256" key="9">
    <source>
        <dbReference type="ARBA" id="ARBA00022833"/>
    </source>
</evidence>
<comment type="function">
    <text evidence="12">Acts as a glutaminyl-peptide cyclotransferase. Responsible for the biosynthesis of pyroglutamyl peptides. Might be more efficient in the conversion of tri and tetrapeptides in vitro. Might have a relative preference for substrates containing hydrophobic amino acids in vitro.</text>
</comment>
<evidence type="ECO:0000256" key="2">
    <source>
        <dbReference type="ARBA" id="ARBA00004613"/>
    </source>
</evidence>
<dbReference type="GO" id="GO:0016603">
    <property type="term" value="F:glutaminyl-peptide cyclotransferase activity"/>
    <property type="evidence" value="ECO:0007669"/>
    <property type="project" value="UniProtKB-EC"/>
</dbReference>
<evidence type="ECO:0000259" key="14">
    <source>
        <dbReference type="Pfam" id="PF04389"/>
    </source>
</evidence>
<accession>U5ERI0</accession>
<comment type="catalytic activity">
    <reaction evidence="1">
        <text>N-terminal L-glutaminyl-[peptide] = N-terminal 5-oxo-L-prolyl-[peptide] + NH4(+)</text>
        <dbReference type="Rhea" id="RHEA:23652"/>
        <dbReference type="Rhea" id="RHEA-COMP:11736"/>
        <dbReference type="Rhea" id="RHEA-COMP:11846"/>
        <dbReference type="ChEBI" id="CHEBI:28938"/>
        <dbReference type="ChEBI" id="CHEBI:64722"/>
        <dbReference type="ChEBI" id="CHEBI:87215"/>
        <dbReference type="EC" id="2.3.2.5"/>
    </reaction>
</comment>
<reference evidence="15" key="1">
    <citation type="journal article" date="2014" name="Insect Biochem. Mol. Biol.">
        <title>An insight into the sialome of the frog biting fly, Corethrella appendiculata.</title>
        <authorList>
            <person name="Ribeiro J.M.C."/>
            <person name="Chagas A.C."/>
            <person name="Pham V.M."/>
            <person name="Lounibos L.P."/>
            <person name="Calvo E."/>
        </authorList>
    </citation>
    <scope>NUCLEOTIDE SEQUENCE</scope>
    <source>
        <tissue evidence="15">Salivary glands</tissue>
    </source>
</reference>
<keyword evidence="9" id="KW-0862">Zinc</keyword>
<protein>
    <recommendedName>
        <fullName evidence="5">Glutaminyl-peptide cyclotransferase</fullName>
        <ecNumber evidence="4">2.3.2.5</ecNumber>
    </recommendedName>
</protein>
<name>U5ERI0_9DIPT</name>
<evidence type="ECO:0000256" key="11">
    <source>
        <dbReference type="ARBA" id="ARBA00023315"/>
    </source>
</evidence>
<dbReference type="AlphaFoldDB" id="U5ERI0"/>
<dbReference type="FunFam" id="3.40.630.10:FF:000029">
    <property type="entry name" value="Glutaminyl-peptide cyclotransferase"/>
    <property type="match status" value="1"/>
</dbReference>
<evidence type="ECO:0000256" key="12">
    <source>
        <dbReference type="ARBA" id="ARBA00057903"/>
    </source>
</evidence>
<evidence type="ECO:0000256" key="5">
    <source>
        <dbReference type="ARBA" id="ARBA00016861"/>
    </source>
</evidence>
<evidence type="ECO:0000313" key="15">
    <source>
        <dbReference type="EMBL" id="JAB57075.1"/>
    </source>
</evidence>
<evidence type="ECO:0000256" key="8">
    <source>
        <dbReference type="ARBA" id="ARBA00022723"/>
    </source>
</evidence>
<dbReference type="SUPFAM" id="SSF53187">
    <property type="entry name" value="Zn-dependent exopeptidases"/>
    <property type="match status" value="1"/>
</dbReference>